<comment type="subcellular location">
    <subcellularLocation>
        <location evidence="4">Cytoplasm</location>
    </subcellularLocation>
</comment>
<keyword evidence="4" id="KW-0699">rRNA-binding</keyword>
<comment type="function">
    <text evidence="4">Involved in correct processing of both the 5' and 3' ends of 23S rRNA precursor. Processes 30S rRNA precursor transcript even in absence of ribonuclease 3 (Rnc); Rnc processes 30S rRNA into smaller rRNA precursors.</text>
</comment>
<evidence type="ECO:0000256" key="2">
    <source>
        <dbReference type="ARBA" id="ARBA00022759"/>
    </source>
</evidence>
<dbReference type="InterPro" id="IPR008226">
    <property type="entry name" value="Mini3_fam"/>
</dbReference>
<comment type="subunit">
    <text evidence="4">Homodimer.</text>
</comment>
<comment type="caution">
    <text evidence="6">The sequence shown here is derived from an EMBL/GenBank/DDBJ whole genome shotgun (WGS) entry which is preliminary data.</text>
</comment>
<feature type="active site" evidence="4">
    <location>
        <position position="25"/>
    </location>
</feature>
<comment type="similarity">
    <text evidence="4">Belongs to the MrnC RNase family.</text>
</comment>
<evidence type="ECO:0000256" key="3">
    <source>
        <dbReference type="ARBA" id="ARBA00022801"/>
    </source>
</evidence>
<dbReference type="EC" id="3.1.26.-" evidence="4"/>
<dbReference type="Gene3D" id="1.10.1520.10">
    <property type="entry name" value="Ribonuclease III domain"/>
    <property type="match status" value="1"/>
</dbReference>
<keyword evidence="4" id="KW-0963">Cytoplasm</keyword>
<name>A0ABV9PWU6_9BACL</name>
<evidence type="ECO:0000313" key="7">
    <source>
        <dbReference type="Proteomes" id="UP001596002"/>
    </source>
</evidence>
<keyword evidence="2 4" id="KW-0255">Endonuclease</keyword>
<sequence>MEEMRTELIRPPQEMPALALAYLGDAVWELFVRQHLLAMGELRPHRLQKASVHYVKAKSQADIIHFLSKDLTEEEAGVVRRGRNAKSGTVPKNADVIDYRHSTGFESLLGYLFLRGDHDRLRELAAAAIEFVDSKLRKGDRNEKN</sequence>
<accession>A0ABV9PWU6</accession>
<dbReference type="InterPro" id="IPR000999">
    <property type="entry name" value="RNase_III_dom"/>
</dbReference>
<keyword evidence="4" id="KW-0460">Magnesium</keyword>
<dbReference type="HAMAP" id="MF_01468">
    <property type="entry name" value="RNase_Mini_III"/>
    <property type="match status" value="1"/>
</dbReference>
<dbReference type="Proteomes" id="UP001596002">
    <property type="component" value="Unassembled WGS sequence"/>
</dbReference>
<keyword evidence="7" id="KW-1185">Reference proteome</keyword>
<dbReference type="PIRSF" id="PIRSF005520">
    <property type="entry name" value="UCP005520"/>
    <property type="match status" value="1"/>
</dbReference>
<dbReference type="Pfam" id="PF00636">
    <property type="entry name" value="Ribonuclease_3"/>
    <property type="match status" value="1"/>
</dbReference>
<dbReference type="PANTHER" id="PTHR34276">
    <property type="entry name" value="MINI-RIBONUCLEASE 3"/>
    <property type="match status" value="1"/>
</dbReference>
<proteinExistence type="inferred from homology"/>
<evidence type="ECO:0000259" key="5">
    <source>
        <dbReference type="Pfam" id="PF00636"/>
    </source>
</evidence>
<dbReference type="RefSeq" id="WP_380023587.1">
    <property type="nucleotide sequence ID" value="NZ_JBHSHC010000006.1"/>
</dbReference>
<dbReference type="SUPFAM" id="SSF69065">
    <property type="entry name" value="RNase III domain-like"/>
    <property type="match status" value="1"/>
</dbReference>
<comment type="cofactor">
    <cofactor evidence="4">
        <name>Mg(2+)</name>
        <dbReference type="ChEBI" id="CHEBI:18420"/>
    </cofactor>
</comment>
<keyword evidence="4" id="KW-0690">Ribosome biogenesis</keyword>
<organism evidence="6 7">
    <name type="scientific">Effusibacillus consociatus</name>
    <dbReference type="NCBI Taxonomy" id="1117041"/>
    <lineage>
        <taxon>Bacteria</taxon>
        <taxon>Bacillati</taxon>
        <taxon>Bacillota</taxon>
        <taxon>Bacilli</taxon>
        <taxon>Bacillales</taxon>
        <taxon>Alicyclobacillaceae</taxon>
        <taxon>Effusibacillus</taxon>
    </lineage>
</organism>
<evidence type="ECO:0000313" key="6">
    <source>
        <dbReference type="EMBL" id="MFC4765969.1"/>
    </source>
</evidence>
<gene>
    <name evidence="4" type="primary">mrnC</name>
    <name evidence="6" type="ORF">ACFO8Q_00915</name>
</gene>
<keyword evidence="3 4" id="KW-0378">Hydrolase</keyword>
<keyword evidence="1 4" id="KW-0540">Nuclease</keyword>
<evidence type="ECO:0000256" key="4">
    <source>
        <dbReference type="HAMAP-Rule" id="MF_01468"/>
    </source>
</evidence>
<keyword evidence="4" id="KW-0694">RNA-binding</keyword>
<dbReference type="EMBL" id="JBHSHC010000006">
    <property type="protein sequence ID" value="MFC4765969.1"/>
    <property type="molecule type" value="Genomic_DNA"/>
</dbReference>
<dbReference type="InterPro" id="IPR036389">
    <property type="entry name" value="RNase_III_sf"/>
</dbReference>
<evidence type="ECO:0000256" key="1">
    <source>
        <dbReference type="ARBA" id="ARBA00022722"/>
    </source>
</evidence>
<feature type="domain" description="RNase III" evidence="5">
    <location>
        <begin position="19"/>
        <end position="116"/>
    </location>
</feature>
<protein>
    <recommendedName>
        <fullName evidence="4">Mini-ribonuclease 3</fullName>
        <shortName evidence="4">Mini-3</shortName>
        <shortName evidence="4">Mini-RNase 3</shortName>
        <ecNumber evidence="4">3.1.26.-</ecNumber>
    </recommendedName>
    <alternativeName>
        <fullName evidence="4">Mini-RNase III</fullName>
        <shortName evidence="4">Mini-III</shortName>
    </alternativeName>
</protein>
<keyword evidence="4" id="KW-0698">rRNA processing</keyword>
<dbReference type="PANTHER" id="PTHR34276:SF1">
    <property type="entry name" value="MINI-RIBONUCLEASE 3"/>
    <property type="match status" value="1"/>
</dbReference>
<reference evidence="7" key="1">
    <citation type="journal article" date="2019" name="Int. J. Syst. Evol. Microbiol.">
        <title>The Global Catalogue of Microorganisms (GCM) 10K type strain sequencing project: providing services to taxonomists for standard genome sequencing and annotation.</title>
        <authorList>
            <consortium name="The Broad Institute Genomics Platform"/>
            <consortium name="The Broad Institute Genome Sequencing Center for Infectious Disease"/>
            <person name="Wu L."/>
            <person name="Ma J."/>
        </authorList>
    </citation>
    <scope>NUCLEOTIDE SEQUENCE [LARGE SCALE GENOMIC DNA]</scope>
    <source>
        <strain evidence="7">WYCCWR 12678</strain>
    </source>
</reference>